<dbReference type="Proteomes" id="UP000188728">
    <property type="component" value="Unassembled WGS sequence"/>
</dbReference>
<evidence type="ECO:0008006" key="4">
    <source>
        <dbReference type="Google" id="ProtNLM"/>
    </source>
</evidence>
<accession>A0A1V3IX28</accession>
<evidence type="ECO:0000313" key="2">
    <source>
        <dbReference type="EMBL" id="OOF46839.1"/>
    </source>
</evidence>
<keyword evidence="1" id="KW-0812">Transmembrane</keyword>
<sequence>MNKNDVFKILKATIFSLIILYLYILSKFNFNFDRVNIVPILKFSPILFLLLGLCFILGRFLRGNDRSL</sequence>
<dbReference type="EMBL" id="MLHK01000008">
    <property type="protein sequence ID" value="OOF46839.1"/>
    <property type="molecule type" value="Genomic_DNA"/>
</dbReference>
<evidence type="ECO:0000313" key="3">
    <source>
        <dbReference type="Proteomes" id="UP000188728"/>
    </source>
</evidence>
<keyword evidence="1" id="KW-0472">Membrane</keyword>
<feature type="transmembrane region" description="Helical" evidence="1">
    <location>
        <begin position="37"/>
        <end position="61"/>
    </location>
</feature>
<gene>
    <name evidence="2" type="ORF">BKK51_01105</name>
</gene>
<feature type="transmembrane region" description="Helical" evidence="1">
    <location>
        <begin position="6"/>
        <end position="25"/>
    </location>
</feature>
<organism evidence="2 3">
    <name type="scientific">Rodentibacter trehalosifermentans</name>
    <dbReference type="NCBI Taxonomy" id="1908263"/>
    <lineage>
        <taxon>Bacteria</taxon>
        <taxon>Pseudomonadati</taxon>
        <taxon>Pseudomonadota</taxon>
        <taxon>Gammaproteobacteria</taxon>
        <taxon>Pasteurellales</taxon>
        <taxon>Pasteurellaceae</taxon>
        <taxon>Rodentibacter</taxon>
    </lineage>
</organism>
<keyword evidence="1" id="KW-1133">Transmembrane helix</keyword>
<proteinExistence type="predicted"/>
<comment type="caution">
    <text evidence="2">The sequence shown here is derived from an EMBL/GenBank/DDBJ whole genome shotgun (WGS) entry which is preliminary data.</text>
</comment>
<reference evidence="2 3" key="1">
    <citation type="submission" date="2016-10" db="EMBL/GenBank/DDBJ databases">
        <title>Rodentibacter gen. nov. and new species.</title>
        <authorList>
            <person name="Christensen H."/>
        </authorList>
    </citation>
    <scope>NUCLEOTIDE SEQUENCE [LARGE SCALE GENOMIC DNA]</scope>
    <source>
        <strain evidence="2 3">H1983213011</strain>
    </source>
</reference>
<name>A0A1V3IX28_9PAST</name>
<dbReference type="RefSeq" id="WP_077473560.1">
    <property type="nucleotide sequence ID" value="NZ_MLHK01000008.1"/>
</dbReference>
<evidence type="ECO:0000256" key="1">
    <source>
        <dbReference type="SAM" id="Phobius"/>
    </source>
</evidence>
<dbReference type="AlphaFoldDB" id="A0A1V3IX28"/>
<protein>
    <recommendedName>
        <fullName evidence="4">UDP-diphosphatase</fullName>
    </recommendedName>
</protein>